<dbReference type="Proteomes" id="UP001549920">
    <property type="component" value="Unassembled WGS sequence"/>
</dbReference>
<sequence>MEQDSLKELIKRRGVEKGKLTLYKKYLSNLDPMSISAEQCLDLELRTDKMSKNFMEYEKIQDKIETISSEIDKELAERECFENSYYESIAKAKNYLNQKNGSLSSSNSIQSDAIKYPDIFLPSFSGNITQWIEFRDSFDALVNQTNLKAIQKFKYLRGCLKDSALEVVSSLEYSEESYAIAWQLLCEHYNNPKVLVYNHLRAIININNVPTNANSLRNLADNIFKHMRTLKSLNISAENWDVLVIFLLSSKLEAQMQRKWEEKCNSRELPILQEFKSFLRGQADL</sequence>
<dbReference type="PANTHER" id="PTHR22954">
    <property type="entry name" value="RETROVIRAL PROTEASE-RELATED"/>
    <property type="match status" value="1"/>
</dbReference>
<dbReference type="EMBL" id="JBEUOH010000026">
    <property type="protein sequence ID" value="KAL0860230.1"/>
    <property type="molecule type" value="Genomic_DNA"/>
</dbReference>
<proteinExistence type="predicted"/>
<evidence type="ECO:0000313" key="2">
    <source>
        <dbReference type="Proteomes" id="UP001549920"/>
    </source>
</evidence>
<accession>A0ABR3H5Z3</accession>
<comment type="caution">
    <text evidence="1">The sequence shown here is derived from an EMBL/GenBank/DDBJ whole genome shotgun (WGS) entry which is preliminary data.</text>
</comment>
<reference evidence="1 2" key="1">
    <citation type="submission" date="2024-06" db="EMBL/GenBank/DDBJ databases">
        <title>A chromosome-level genome assembly of beet webworm, Loxostege sticticalis.</title>
        <authorList>
            <person name="Zhang Y."/>
        </authorList>
    </citation>
    <scope>NUCLEOTIDE SEQUENCE [LARGE SCALE GENOMIC DNA]</scope>
    <source>
        <strain evidence="1">AQ026</strain>
        <tissue evidence="1">Whole body</tissue>
    </source>
</reference>
<dbReference type="InterPro" id="IPR005312">
    <property type="entry name" value="DUF1759"/>
</dbReference>
<dbReference type="Pfam" id="PF03564">
    <property type="entry name" value="DUF1759"/>
    <property type="match status" value="1"/>
</dbReference>
<gene>
    <name evidence="1" type="ORF">ABMA27_010537</name>
</gene>
<dbReference type="PANTHER" id="PTHR22954:SF3">
    <property type="entry name" value="PROTEIN CBG08539"/>
    <property type="match status" value="1"/>
</dbReference>
<keyword evidence="2" id="KW-1185">Reference proteome</keyword>
<evidence type="ECO:0000313" key="1">
    <source>
        <dbReference type="EMBL" id="KAL0860230.1"/>
    </source>
</evidence>
<name>A0ABR3H5Z3_LOXSC</name>
<protein>
    <submittedName>
        <fullName evidence="1">Uncharacterized protein</fullName>
    </submittedName>
</protein>
<organism evidence="1 2">
    <name type="scientific">Loxostege sticticalis</name>
    <name type="common">Beet webworm moth</name>
    <dbReference type="NCBI Taxonomy" id="481309"/>
    <lineage>
        <taxon>Eukaryota</taxon>
        <taxon>Metazoa</taxon>
        <taxon>Ecdysozoa</taxon>
        <taxon>Arthropoda</taxon>
        <taxon>Hexapoda</taxon>
        <taxon>Insecta</taxon>
        <taxon>Pterygota</taxon>
        <taxon>Neoptera</taxon>
        <taxon>Endopterygota</taxon>
        <taxon>Lepidoptera</taxon>
        <taxon>Glossata</taxon>
        <taxon>Ditrysia</taxon>
        <taxon>Pyraloidea</taxon>
        <taxon>Crambidae</taxon>
        <taxon>Pyraustinae</taxon>
        <taxon>Loxostege</taxon>
    </lineage>
</organism>